<name>A0A1I2FCG5_9MICO</name>
<evidence type="ECO:0000256" key="8">
    <source>
        <dbReference type="ARBA" id="ARBA00023136"/>
    </source>
</evidence>
<dbReference type="HAMAP" id="MF_00236">
    <property type="entry name" value="TatA_E"/>
    <property type="match status" value="1"/>
</dbReference>
<dbReference type="Proteomes" id="UP000198520">
    <property type="component" value="Unassembled WGS sequence"/>
</dbReference>
<dbReference type="RefSeq" id="WP_093376183.1">
    <property type="nucleotide sequence ID" value="NZ_BNAN01000002.1"/>
</dbReference>
<keyword evidence="2 9" id="KW-0813">Transport</keyword>
<evidence type="ECO:0000256" key="9">
    <source>
        <dbReference type="HAMAP-Rule" id="MF_00236"/>
    </source>
</evidence>
<protein>
    <recommendedName>
        <fullName evidence="9">Sec-independent protein translocase protein TatA</fullName>
    </recommendedName>
</protein>
<dbReference type="AlphaFoldDB" id="A0A1I2FCG5"/>
<accession>A0A1I2FCG5</accession>
<keyword evidence="6 9" id="KW-1133">Transmembrane helix</keyword>
<comment type="similarity">
    <text evidence="9">Belongs to the TatA/E family.</text>
</comment>
<comment type="subcellular location">
    <subcellularLocation>
        <location evidence="1 9">Cell membrane</location>
        <topology evidence="1 9">Single-pass membrane protein</topology>
    </subcellularLocation>
</comment>
<feature type="compositionally biased region" description="Basic and acidic residues" evidence="10">
    <location>
        <begin position="42"/>
        <end position="51"/>
    </location>
</feature>
<keyword evidence="5 9" id="KW-0653">Protein transport</keyword>
<dbReference type="Gene3D" id="1.20.5.3310">
    <property type="match status" value="1"/>
</dbReference>
<evidence type="ECO:0000313" key="11">
    <source>
        <dbReference type="EMBL" id="SFF02448.1"/>
    </source>
</evidence>
<organism evidence="11 12">
    <name type="scientific">Flavimobilis marinus</name>
    <dbReference type="NCBI Taxonomy" id="285351"/>
    <lineage>
        <taxon>Bacteria</taxon>
        <taxon>Bacillati</taxon>
        <taxon>Actinomycetota</taxon>
        <taxon>Actinomycetes</taxon>
        <taxon>Micrococcales</taxon>
        <taxon>Jonesiaceae</taxon>
        <taxon>Flavimobilis</taxon>
    </lineage>
</organism>
<evidence type="ECO:0000313" key="12">
    <source>
        <dbReference type="Proteomes" id="UP000198520"/>
    </source>
</evidence>
<feature type="compositionally biased region" description="Low complexity" evidence="10">
    <location>
        <begin position="52"/>
        <end position="75"/>
    </location>
</feature>
<dbReference type="OrthoDB" id="5245163at2"/>
<gene>
    <name evidence="9" type="primary">tatA</name>
    <name evidence="11" type="ORF">SAMN04488035_1223</name>
</gene>
<evidence type="ECO:0000256" key="4">
    <source>
        <dbReference type="ARBA" id="ARBA00022692"/>
    </source>
</evidence>
<keyword evidence="4 9" id="KW-0812">Transmembrane</keyword>
<evidence type="ECO:0000256" key="10">
    <source>
        <dbReference type="SAM" id="MobiDB-lite"/>
    </source>
</evidence>
<sequence>MSRNPTIWLVVILLIVLLFGSSKLPDLARSVGQSLKILKKEVGDLRDEDKPAASTAAPTAAAPSPAPVVVTPPSAETGPTAGTGDVPPAEGGTPPRA</sequence>
<evidence type="ECO:0000256" key="3">
    <source>
        <dbReference type="ARBA" id="ARBA00022475"/>
    </source>
</evidence>
<dbReference type="GO" id="GO:0008320">
    <property type="term" value="F:protein transmembrane transporter activity"/>
    <property type="evidence" value="ECO:0007669"/>
    <property type="project" value="UniProtKB-UniRule"/>
</dbReference>
<dbReference type="GO" id="GO:0033281">
    <property type="term" value="C:TAT protein transport complex"/>
    <property type="evidence" value="ECO:0007669"/>
    <property type="project" value="UniProtKB-UniRule"/>
</dbReference>
<dbReference type="InterPro" id="IPR006312">
    <property type="entry name" value="TatA/E"/>
</dbReference>
<dbReference type="PANTHER" id="PTHR42982">
    <property type="entry name" value="SEC-INDEPENDENT PROTEIN TRANSLOCASE PROTEIN TATA"/>
    <property type="match status" value="1"/>
</dbReference>
<keyword evidence="7 9" id="KW-0811">Translocation</keyword>
<comment type="subunit">
    <text evidence="9">The Tat system comprises two distinct complexes: a TatABC complex, containing multiple copies of TatA, TatB and TatC subunits, and a separate TatA complex, containing only TatA subunits. Substrates initially bind to the TatABC complex, which probably triggers association of the separate TatA complex to form the active translocon.</text>
</comment>
<evidence type="ECO:0000256" key="1">
    <source>
        <dbReference type="ARBA" id="ARBA00004162"/>
    </source>
</evidence>
<evidence type="ECO:0000256" key="6">
    <source>
        <dbReference type="ARBA" id="ARBA00022989"/>
    </source>
</evidence>
<reference evidence="12" key="1">
    <citation type="submission" date="2016-10" db="EMBL/GenBank/DDBJ databases">
        <authorList>
            <person name="Varghese N."/>
            <person name="Submissions S."/>
        </authorList>
    </citation>
    <scope>NUCLEOTIDE SEQUENCE [LARGE SCALE GENOMIC DNA]</scope>
    <source>
        <strain evidence="12">DSM 19083</strain>
    </source>
</reference>
<evidence type="ECO:0000256" key="7">
    <source>
        <dbReference type="ARBA" id="ARBA00023010"/>
    </source>
</evidence>
<evidence type="ECO:0000256" key="2">
    <source>
        <dbReference type="ARBA" id="ARBA00022448"/>
    </source>
</evidence>
<dbReference type="Pfam" id="PF02416">
    <property type="entry name" value="TatA_B_E"/>
    <property type="match status" value="1"/>
</dbReference>
<dbReference type="GO" id="GO:0043953">
    <property type="term" value="P:protein transport by the Tat complex"/>
    <property type="evidence" value="ECO:0007669"/>
    <property type="project" value="UniProtKB-UniRule"/>
</dbReference>
<comment type="function">
    <text evidence="9">Part of the twin-arginine translocation (Tat) system that transports large folded proteins containing a characteristic twin-arginine motif in their signal peptide across membranes. TatA could form the protein-conducting channel of the Tat system.</text>
</comment>
<dbReference type="STRING" id="285351.SAMN04488035_1223"/>
<dbReference type="PANTHER" id="PTHR42982:SF8">
    <property type="entry name" value="SEC-INDEPENDENT PROTEIN TRANSLOCASE PROTEIN TATA"/>
    <property type="match status" value="1"/>
</dbReference>
<keyword evidence="12" id="KW-1185">Reference proteome</keyword>
<feature type="region of interest" description="Disordered" evidence="10">
    <location>
        <begin position="42"/>
        <end position="97"/>
    </location>
</feature>
<evidence type="ECO:0000256" key="5">
    <source>
        <dbReference type="ARBA" id="ARBA00022927"/>
    </source>
</evidence>
<dbReference type="EMBL" id="FONZ01000002">
    <property type="protein sequence ID" value="SFF02448.1"/>
    <property type="molecule type" value="Genomic_DNA"/>
</dbReference>
<keyword evidence="8 9" id="KW-0472">Membrane</keyword>
<proteinExistence type="inferred from homology"/>
<keyword evidence="3 9" id="KW-1003">Cell membrane</keyword>
<dbReference type="InterPro" id="IPR003369">
    <property type="entry name" value="TatA/B/E"/>
</dbReference>